<feature type="compositionally biased region" description="Basic and acidic residues" evidence="1">
    <location>
        <begin position="413"/>
        <end position="422"/>
    </location>
</feature>
<dbReference type="AlphaFoldDB" id="A0A7V8VFU4"/>
<dbReference type="SUPFAM" id="SSF50998">
    <property type="entry name" value="Quinoprotein alcohol dehydrogenase-like"/>
    <property type="match status" value="1"/>
</dbReference>
<evidence type="ECO:0000313" key="4">
    <source>
        <dbReference type="Proteomes" id="UP000542342"/>
    </source>
</evidence>
<feature type="domain" description="Pyrrolo-quinoline quinone repeat" evidence="2">
    <location>
        <begin position="326"/>
        <end position="410"/>
    </location>
</feature>
<dbReference type="InterPro" id="IPR002372">
    <property type="entry name" value="PQQ_rpt_dom"/>
</dbReference>
<accession>A0A7V8VFU4</accession>
<feature type="domain" description="Pyrrolo-quinoline quinone repeat" evidence="2">
    <location>
        <begin position="40"/>
        <end position="171"/>
    </location>
</feature>
<dbReference type="SMART" id="SM00564">
    <property type="entry name" value="PQQ"/>
    <property type="match status" value="4"/>
</dbReference>
<feature type="domain" description="Pyrrolo-quinoline quinone repeat" evidence="2">
    <location>
        <begin position="197"/>
        <end position="259"/>
    </location>
</feature>
<sequence>MTATWSWLVGWSIVLSGVGTPSDAREDSSPAGVAGNVWPGFRGDGRSVTVARNLPLEWSPQKNIAFRIRLPGYGQSSPVVWKGQVYVTAVEGEQKEKLHIVAVRLRDGRVVWHKEFSASQKGRNNPMMSRAASTPIADEQGVYCFFESGDLIALQHDGKLRWQRSLSQDYGAIKNNHELASSLAQDAQQLFILVDHSGPSYLVAIDKATGKTRWKADRPSRTSWTSPVVTQVDDTTVVVVASGDTVTVYDAATGKVLATLDNLVGLNIASPVAEGEWIVLGAGVNRLKPDAAASARSNCLLRLQHKNGQWSLSQVWPGKKAVSAFASPLIYDGHVYFLTREGMVHCLNARTGEPRYVERLEDEVWATPIAAGDRIYFFGKKGITIVLKSGAEFEKLAVNRLWTPEEYAARLAEARKEAEKKLPPPPPGKGPAGGPVVPPEEMQAVRYATVGDVVYAVAAVDGAFIVRTGTELIVIRQPTGTSSR</sequence>
<dbReference type="PANTHER" id="PTHR34512">
    <property type="entry name" value="CELL SURFACE PROTEIN"/>
    <property type="match status" value="1"/>
</dbReference>
<feature type="region of interest" description="Disordered" evidence="1">
    <location>
        <begin position="413"/>
        <end position="437"/>
    </location>
</feature>
<dbReference type="InterPro" id="IPR011047">
    <property type="entry name" value="Quinoprotein_ADH-like_sf"/>
</dbReference>
<dbReference type="Gene3D" id="2.130.10.10">
    <property type="entry name" value="YVTN repeat-like/Quinoprotein amine dehydrogenase"/>
    <property type="match status" value="2"/>
</dbReference>
<dbReference type="Pfam" id="PF13360">
    <property type="entry name" value="PQQ_2"/>
    <property type="match status" value="3"/>
</dbReference>
<proteinExistence type="predicted"/>
<keyword evidence="4" id="KW-1185">Reference proteome</keyword>
<dbReference type="InterPro" id="IPR018391">
    <property type="entry name" value="PQQ_b-propeller_rpt"/>
</dbReference>
<evidence type="ECO:0000313" key="3">
    <source>
        <dbReference type="EMBL" id="MBA2227263.1"/>
    </source>
</evidence>
<evidence type="ECO:0000259" key="2">
    <source>
        <dbReference type="Pfam" id="PF13360"/>
    </source>
</evidence>
<dbReference type="Proteomes" id="UP000542342">
    <property type="component" value="Unassembled WGS sequence"/>
</dbReference>
<dbReference type="EMBL" id="JACEFB010000012">
    <property type="protein sequence ID" value="MBA2227263.1"/>
    <property type="molecule type" value="Genomic_DNA"/>
</dbReference>
<gene>
    <name evidence="3" type="ORF">H0921_13960</name>
</gene>
<organism evidence="3 4">
    <name type="scientific">Thermogemmata fonticola</name>
    <dbReference type="NCBI Taxonomy" id="2755323"/>
    <lineage>
        <taxon>Bacteria</taxon>
        <taxon>Pseudomonadati</taxon>
        <taxon>Planctomycetota</taxon>
        <taxon>Planctomycetia</taxon>
        <taxon>Gemmatales</taxon>
        <taxon>Gemmataceae</taxon>
        <taxon>Thermogemmata</taxon>
    </lineage>
</organism>
<dbReference type="InterPro" id="IPR015943">
    <property type="entry name" value="WD40/YVTN_repeat-like_dom_sf"/>
</dbReference>
<dbReference type="RefSeq" id="WP_194539128.1">
    <property type="nucleotide sequence ID" value="NZ_JACEFB010000012.1"/>
</dbReference>
<protein>
    <submittedName>
        <fullName evidence="3">PQQ-binding-like beta-propeller repeat protein</fullName>
    </submittedName>
</protein>
<reference evidence="3 4" key="1">
    <citation type="submission" date="2020-07" db="EMBL/GenBank/DDBJ databases">
        <title>Thermogemmata thermophila gen. nov., sp. nov., a novel moderate thermophilic planctomycete from a Kamchatka hot spring.</title>
        <authorList>
            <person name="Elcheninov A.G."/>
            <person name="Podosokorskaya O.A."/>
            <person name="Kovaleva O.L."/>
            <person name="Novikov A."/>
            <person name="Bonch-Osmolovskaya E.A."/>
            <person name="Toshchakov S.V."/>
            <person name="Kublanov I.V."/>
        </authorList>
    </citation>
    <scope>NUCLEOTIDE SEQUENCE [LARGE SCALE GENOMIC DNA]</scope>
    <source>
        <strain evidence="3 4">2918</strain>
    </source>
</reference>
<comment type="caution">
    <text evidence="3">The sequence shown here is derived from an EMBL/GenBank/DDBJ whole genome shotgun (WGS) entry which is preliminary data.</text>
</comment>
<evidence type="ECO:0000256" key="1">
    <source>
        <dbReference type="SAM" id="MobiDB-lite"/>
    </source>
</evidence>
<name>A0A7V8VFU4_9BACT</name>
<dbReference type="PANTHER" id="PTHR34512:SF30">
    <property type="entry name" value="OUTER MEMBRANE PROTEIN ASSEMBLY FACTOR BAMB"/>
    <property type="match status" value="1"/>
</dbReference>